<evidence type="ECO:0000313" key="1">
    <source>
        <dbReference type="EMBL" id="EFE88540.1"/>
    </source>
</evidence>
<dbReference type="HOGENOM" id="CLU_2970166_0_0_11"/>
<name>D4BQP5_BIFBR</name>
<organism evidence="1 2">
    <name type="scientific">Bifidobacterium breve DSM 20213 = JCM 1192</name>
    <dbReference type="NCBI Taxonomy" id="518634"/>
    <lineage>
        <taxon>Bacteria</taxon>
        <taxon>Bacillati</taxon>
        <taxon>Actinomycetota</taxon>
        <taxon>Actinomycetes</taxon>
        <taxon>Bifidobacteriales</taxon>
        <taxon>Bifidobacteriaceae</taxon>
        <taxon>Bifidobacterium</taxon>
    </lineage>
</organism>
<dbReference type="EMBL" id="ACCG02000012">
    <property type="protein sequence ID" value="EFE88540.1"/>
    <property type="molecule type" value="Genomic_DNA"/>
</dbReference>
<sequence>MKTIHFLKFFCKFLFIKLFANRVAAENQRFSKNHHHNMHIIIKNSQNGISPAAQQPSI</sequence>
<gene>
    <name evidence="1" type="ORF">BIFBRE_04422</name>
</gene>
<protein>
    <submittedName>
        <fullName evidence="1">Uncharacterized protein</fullName>
    </submittedName>
</protein>
<evidence type="ECO:0000313" key="2">
    <source>
        <dbReference type="Proteomes" id="UP000003191"/>
    </source>
</evidence>
<proteinExistence type="predicted"/>
<dbReference type="AlphaFoldDB" id="D4BQP5"/>
<keyword evidence="2" id="KW-1185">Reference proteome</keyword>
<reference evidence="1 2" key="1">
    <citation type="submission" date="2010-02" db="EMBL/GenBank/DDBJ databases">
        <authorList>
            <person name="Weinstock G."/>
            <person name="Sodergren E."/>
            <person name="Clifton S."/>
            <person name="Fulton L."/>
            <person name="Fulton B."/>
            <person name="Courtney L."/>
            <person name="Fronick C."/>
            <person name="Harrison M."/>
            <person name="Strong C."/>
            <person name="Farmer C."/>
            <person name="Delahaunty K."/>
            <person name="Markovic C."/>
            <person name="Hall O."/>
            <person name="Minx P."/>
            <person name="Tomlinson C."/>
            <person name="Mitreva M."/>
            <person name="Nelson J."/>
            <person name="Hou S."/>
            <person name="Wollam A."/>
            <person name="Pepin K.H."/>
            <person name="Johnson M."/>
            <person name="Bhonagiri V."/>
            <person name="Zhang X."/>
            <person name="Suruliraj S."/>
            <person name="Warren W."/>
            <person name="Chinwalla A."/>
            <person name="Mardis E.R."/>
            <person name="Wilson R.K."/>
        </authorList>
    </citation>
    <scope>NUCLEOTIDE SEQUENCE [LARGE SCALE GENOMIC DNA]</scope>
    <source>
        <strain evidence="1 2">DSM 20213</strain>
    </source>
</reference>
<dbReference type="Proteomes" id="UP000003191">
    <property type="component" value="Unassembled WGS sequence"/>
</dbReference>
<accession>D4BQP5</accession>
<comment type="caution">
    <text evidence="1">The sequence shown here is derived from an EMBL/GenBank/DDBJ whole genome shotgun (WGS) entry which is preliminary data.</text>
</comment>